<gene>
    <name evidence="10" type="ORF">SAMN02745784_02571</name>
</gene>
<keyword evidence="6" id="KW-1278">Translocase</keyword>
<dbReference type="PANTHER" id="PTHR43553">
    <property type="entry name" value="HEAVY METAL TRANSPORTER"/>
    <property type="match status" value="1"/>
</dbReference>
<dbReference type="GeneID" id="90995870"/>
<accession>A0A1M4YAT6</accession>
<dbReference type="NCBIfam" id="NF010158">
    <property type="entry name" value="PRK13637.1"/>
    <property type="match status" value="1"/>
</dbReference>
<dbReference type="SUPFAM" id="SSF52540">
    <property type="entry name" value="P-loop containing nucleoside triphosphate hydrolases"/>
    <property type="match status" value="1"/>
</dbReference>
<dbReference type="PROSITE" id="PS00211">
    <property type="entry name" value="ABC_TRANSPORTER_1"/>
    <property type="match status" value="1"/>
</dbReference>
<evidence type="ECO:0000259" key="9">
    <source>
        <dbReference type="PROSITE" id="PS50893"/>
    </source>
</evidence>
<keyword evidence="4 8" id="KW-0547">Nucleotide-binding</keyword>
<dbReference type="InterPro" id="IPR050095">
    <property type="entry name" value="ECF_ABC_transporter_ATP-bd"/>
</dbReference>
<dbReference type="InterPro" id="IPR017871">
    <property type="entry name" value="ABC_transporter-like_CS"/>
</dbReference>
<keyword evidence="11" id="KW-1185">Reference proteome</keyword>
<reference evidence="11" key="1">
    <citation type="submission" date="2016-11" db="EMBL/GenBank/DDBJ databases">
        <authorList>
            <person name="Varghese N."/>
            <person name="Submissions S."/>
        </authorList>
    </citation>
    <scope>NUCLEOTIDE SEQUENCE [LARGE SCALE GENOMIC DNA]</scope>
    <source>
        <strain evidence="11">DSM 18095</strain>
    </source>
</reference>
<evidence type="ECO:0000256" key="1">
    <source>
        <dbReference type="ARBA" id="ARBA00004202"/>
    </source>
</evidence>
<keyword evidence="5 8" id="KW-0067">ATP-binding</keyword>
<dbReference type="Proteomes" id="UP000184114">
    <property type="component" value="Unassembled WGS sequence"/>
</dbReference>
<keyword evidence="2 8" id="KW-0813">Transport</keyword>
<keyword evidence="7 8" id="KW-0472">Membrane</keyword>
<dbReference type="InterPro" id="IPR003593">
    <property type="entry name" value="AAA+_ATPase"/>
</dbReference>
<dbReference type="InterPro" id="IPR027417">
    <property type="entry name" value="P-loop_NTPase"/>
</dbReference>
<dbReference type="InterPro" id="IPR015856">
    <property type="entry name" value="ABC_transpr_CbiO/EcfA_su"/>
</dbReference>
<evidence type="ECO:0000313" key="10">
    <source>
        <dbReference type="EMBL" id="SHF02759.1"/>
    </source>
</evidence>
<keyword evidence="3 8" id="KW-1003">Cell membrane</keyword>
<dbReference type="EMBL" id="FQTY01000016">
    <property type="protein sequence ID" value="SHF02759.1"/>
    <property type="molecule type" value="Genomic_DNA"/>
</dbReference>
<proteinExistence type="inferred from homology"/>
<dbReference type="GO" id="GO:0005524">
    <property type="term" value="F:ATP binding"/>
    <property type="evidence" value="ECO:0007669"/>
    <property type="project" value="UniProtKB-UniRule"/>
</dbReference>
<dbReference type="Pfam" id="PF00005">
    <property type="entry name" value="ABC_tran"/>
    <property type="match status" value="1"/>
</dbReference>
<dbReference type="GO" id="GO:0043190">
    <property type="term" value="C:ATP-binding cassette (ABC) transporter complex"/>
    <property type="evidence" value="ECO:0007669"/>
    <property type="project" value="TreeGrafter"/>
</dbReference>
<dbReference type="CDD" id="cd03225">
    <property type="entry name" value="ABC_cobalt_CbiO_domain1"/>
    <property type="match status" value="1"/>
</dbReference>
<evidence type="ECO:0000256" key="3">
    <source>
        <dbReference type="ARBA" id="ARBA00022475"/>
    </source>
</evidence>
<feature type="domain" description="ABC transporter" evidence="9">
    <location>
        <begin position="3"/>
        <end position="245"/>
    </location>
</feature>
<sequence length="287" mass="32448">MIMKINNLNYIYNPNTPFEKKALDNISLEIDEGEFIGLIGHTGSGKSTFVQHLNGLIKPTSGNIIIDNINIVTKDANLKEVRQKVGLVFQYPEHQLFEENIYKDIAFGPRNLGLNEEEIHSRVKESMELVGLNFHELKDRSPFELSGGQKRRVAIAGVIAMKPKILVLDEPTAGLDPRGRDEILGEIQKLYQKGGITIILVSHSMEDVAKLVDRILVMHKGKLQMDGSTREIFRKAEELESLGLGIPQITKFMKKFKEKGNDVKDDVLTVDEAKEEILKFLRRKEDA</sequence>
<dbReference type="PANTHER" id="PTHR43553:SF27">
    <property type="entry name" value="ENERGY-COUPLING FACTOR TRANSPORTER ATP-BINDING PROTEIN ECFA2"/>
    <property type="match status" value="1"/>
</dbReference>
<name>A0A1M4YAT6_9FIRM</name>
<comment type="subcellular location">
    <subcellularLocation>
        <location evidence="1 8">Cell membrane</location>
        <topology evidence="1 8">Peripheral membrane protein</topology>
    </subcellularLocation>
</comment>
<evidence type="ECO:0000256" key="4">
    <source>
        <dbReference type="ARBA" id="ARBA00022741"/>
    </source>
</evidence>
<dbReference type="FunFam" id="3.40.50.300:FF:000224">
    <property type="entry name" value="Energy-coupling factor transporter ATP-binding protein EcfA"/>
    <property type="match status" value="1"/>
</dbReference>
<dbReference type="EC" id="7.-.-.-" evidence="8"/>
<dbReference type="RefSeq" id="WP_072976933.1">
    <property type="nucleotide sequence ID" value="NZ_FQTY01000016.1"/>
</dbReference>
<dbReference type="STRING" id="1123404.SAMN02745784_02571"/>
<dbReference type="NCBIfam" id="TIGR04521">
    <property type="entry name" value="ECF_ATPase_2"/>
    <property type="match status" value="1"/>
</dbReference>
<dbReference type="GO" id="GO:0016887">
    <property type="term" value="F:ATP hydrolysis activity"/>
    <property type="evidence" value="ECO:0007669"/>
    <property type="project" value="InterPro"/>
</dbReference>
<dbReference type="AlphaFoldDB" id="A0A1M4YAT6"/>
<evidence type="ECO:0000256" key="2">
    <source>
        <dbReference type="ARBA" id="ARBA00022448"/>
    </source>
</evidence>
<comment type="subunit">
    <text evidence="8">Forms a stable energy-coupling factor (ECF) transporter complex composed of 2 membrane-embedded substrate-binding proteins (S component), 2 ATP-binding proteins (A component) and 2 transmembrane proteins (T component).</text>
</comment>
<protein>
    <recommendedName>
        <fullName evidence="8">Energy-coupling factor transporter ATP-binding protein EcfA2</fullName>
        <ecNumber evidence="8">7.-.-.-</ecNumber>
    </recommendedName>
</protein>
<dbReference type="Gene3D" id="3.40.50.300">
    <property type="entry name" value="P-loop containing nucleotide triphosphate hydrolases"/>
    <property type="match status" value="1"/>
</dbReference>
<dbReference type="GO" id="GO:0042626">
    <property type="term" value="F:ATPase-coupled transmembrane transporter activity"/>
    <property type="evidence" value="ECO:0007669"/>
    <property type="project" value="TreeGrafter"/>
</dbReference>
<comment type="function">
    <text evidence="8">ATP-binding (A) component of a common energy-coupling factor (ECF) ABC-transporter complex.</text>
</comment>
<dbReference type="InterPro" id="IPR003439">
    <property type="entry name" value="ABC_transporter-like_ATP-bd"/>
</dbReference>
<dbReference type="SMART" id="SM00382">
    <property type="entry name" value="AAA"/>
    <property type="match status" value="1"/>
</dbReference>
<evidence type="ECO:0000256" key="5">
    <source>
        <dbReference type="ARBA" id="ARBA00022840"/>
    </source>
</evidence>
<evidence type="ECO:0000256" key="7">
    <source>
        <dbReference type="ARBA" id="ARBA00023136"/>
    </source>
</evidence>
<comment type="similarity">
    <text evidence="8">Belongs to the ABC transporter superfamily. Energy-coupling factor EcfA family.</text>
</comment>
<evidence type="ECO:0000256" key="6">
    <source>
        <dbReference type="ARBA" id="ARBA00022967"/>
    </source>
</evidence>
<dbReference type="InterPro" id="IPR030946">
    <property type="entry name" value="EcfA2"/>
</dbReference>
<dbReference type="PROSITE" id="PS50893">
    <property type="entry name" value="ABC_TRANSPORTER_2"/>
    <property type="match status" value="1"/>
</dbReference>
<evidence type="ECO:0000256" key="8">
    <source>
        <dbReference type="RuleBase" id="RU365104"/>
    </source>
</evidence>
<evidence type="ECO:0000313" key="11">
    <source>
        <dbReference type="Proteomes" id="UP000184114"/>
    </source>
</evidence>
<organism evidence="10 11">
    <name type="scientific">Tissierella praeacuta DSM 18095</name>
    <dbReference type="NCBI Taxonomy" id="1123404"/>
    <lineage>
        <taxon>Bacteria</taxon>
        <taxon>Bacillati</taxon>
        <taxon>Bacillota</taxon>
        <taxon>Tissierellia</taxon>
        <taxon>Tissierellales</taxon>
        <taxon>Tissierellaceae</taxon>
        <taxon>Tissierella</taxon>
    </lineage>
</organism>